<comment type="function">
    <text evidence="7">Involved in the biosynthesis of the chorismate, which leads to the biosynthesis of aromatic amino acids. Catalyzes the reversible NADPH linked reduction of 3-dehydroshikimate (DHSA) to yield shikimate (SA).</text>
</comment>
<sequence length="271" mass="30204">MSDFYGLMGKRLVHSFSPVIHDLILKKIGKNGGYNLFEIDEKSLGKSVEALKILGCSGANVTIPYKVEIMKYLDKISEEAESIGAVNTIEFISDKLIGHNTDYYGFGLTLKRHGIEVSGKNIVLLGTGGASKAVSRYVLDRGARSITYVSRDPNRFCRGKFQVISYDELYKIERSDIVINCTPCGMYPDADSCPVDEKILSRFNTAVDLIYNPQQTLFLKLGNKLGLNTANGLYMLVAQAAASQQIWQKRKIPLKAIDEIYNELLSREDIV</sequence>
<comment type="similarity">
    <text evidence="7">Belongs to the shikimate dehydrogenase family.</text>
</comment>
<dbReference type="InterPro" id="IPR011342">
    <property type="entry name" value="Shikimate_DH"/>
</dbReference>
<dbReference type="OrthoDB" id="9792692at2"/>
<dbReference type="GO" id="GO:0019632">
    <property type="term" value="P:shikimate metabolic process"/>
    <property type="evidence" value="ECO:0007669"/>
    <property type="project" value="InterPro"/>
</dbReference>
<dbReference type="HAMAP" id="MF_00222">
    <property type="entry name" value="Shikimate_DH_AroE"/>
    <property type="match status" value="1"/>
</dbReference>
<dbReference type="EC" id="1.1.1.25" evidence="2 7"/>
<dbReference type="GO" id="GO:0008652">
    <property type="term" value="P:amino acid biosynthetic process"/>
    <property type="evidence" value="ECO:0007669"/>
    <property type="project" value="UniProtKB-KW"/>
</dbReference>
<feature type="binding site" evidence="7">
    <location>
        <position position="209"/>
    </location>
    <ligand>
        <name>NADP(+)</name>
        <dbReference type="ChEBI" id="CHEBI:58349"/>
    </ligand>
</feature>
<evidence type="ECO:0000256" key="5">
    <source>
        <dbReference type="ARBA" id="ARBA00023002"/>
    </source>
</evidence>
<dbReference type="SUPFAM" id="SSF53223">
    <property type="entry name" value="Aminoacid dehydrogenase-like, N-terminal domain"/>
    <property type="match status" value="1"/>
</dbReference>
<dbReference type="UniPathway" id="UPA00053">
    <property type="reaction ID" value="UER00087"/>
</dbReference>
<reference evidence="9 10" key="1">
    <citation type="submission" date="2018-03" db="EMBL/GenBank/DDBJ databases">
        <title>Genome sequence of Clostridium luticellarii DSM 29923.</title>
        <authorList>
            <person name="Poehlein A."/>
            <person name="Daniel R."/>
        </authorList>
    </citation>
    <scope>NUCLEOTIDE SEQUENCE [LARGE SCALE GENOMIC DNA]</scope>
    <source>
        <strain evidence="9 10">DSM 29923</strain>
    </source>
</reference>
<dbReference type="Pfam" id="PF08501">
    <property type="entry name" value="Shikimate_dh_N"/>
    <property type="match status" value="1"/>
</dbReference>
<comment type="catalytic activity">
    <reaction evidence="7">
        <text>shikimate + NADP(+) = 3-dehydroshikimate + NADPH + H(+)</text>
        <dbReference type="Rhea" id="RHEA:17737"/>
        <dbReference type="ChEBI" id="CHEBI:15378"/>
        <dbReference type="ChEBI" id="CHEBI:16630"/>
        <dbReference type="ChEBI" id="CHEBI:36208"/>
        <dbReference type="ChEBI" id="CHEBI:57783"/>
        <dbReference type="ChEBI" id="CHEBI:58349"/>
        <dbReference type="EC" id="1.1.1.25"/>
    </reaction>
</comment>
<dbReference type="NCBIfam" id="TIGR00507">
    <property type="entry name" value="aroE"/>
    <property type="match status" value="1"/>
</dbReference>
<evidence type="ECO:0000256" key="3">
    <source>
        <dbReference type="ARBA" id="ARBA00022605"/>
    </source>
</evidence>
<dbReference type="InterPro" id="IPR046346">
    <property type="entry name" value="Aminoacid_DH-like_N_sf"/>
</dbReference>
<dbReference type="InterPro" id="IPR013708">
    <property type="entry name" value="Shikimate_DH-bd_N"/>
</dbReference>
<comment type="caution">
    <text evidence="9">The sequence shown here is derived from an EMBL/GenBank/DDBJ whole genome shotgun (WGS) entry which is preliminary data.</text>
</comment>
<feature type="binding site" evidence="7">
    <location>
        <position position="62"/>
    </location>
    <ligand>
        <name>shikimate</name>
        <dbReference type="ChEBI" id="CHEBI:36208"/>
    </ligand>
</feature>
<dbReference type="InterPro" id="IPR022893">
    <property type="entry name" value="Shikimate_DH_fam"/>
</dbReference>
<dbReference type="PANTHER" id="PTHR21089">
    <property type="entry name" value="SHIKIMATE DEHYDROGENASE"/>
    <property type="match status" value="1"/>
</dbReference>
<dbReference type="GO" id="GO:0004764">
    <property type="term" value="F:shikimate 3-dehydrogenase (NADP+) activity"/>
    <property type="evidence" value="ECO:0007669"/>
    <property type="project" value="UniProtKB-UniRule"/>
</dbReference>
<gene>
    <name evidence="7 9" type="primary">aroE</name>
    <name evidence="9" type="ORF">CLLU_27570</name>
</gene>
<accession>A0A2T0BG34</accession>
<keyword evidence="5 7" id="KW-0560">Oxidoreductase</keyword>
<feature type="active site" description="Proton acceptor" evidence="7">
    <location>
        <position position="66"/>
    </location>
</feature>
<name>A0A2T0BG34_9CLOT</name>
<protein>
    <recommendedName>
        <fullName evidence="2 7">Shikimate dehydrogenase (NADP(+))</fullName>
        <shortName evidence="7">SDH</shortName>
        <ecNumber evidence="2 7">1.1.1.25</ecNumber>
    </recommendedName>
</protein>
<evidence type="ECO:0000259" key="8">
    <source>
        <dbReference type="Pfam" id="PF08501"/>
    </source>
</evidence>
<dbReference type="GO" id="GO:0050661">
    <property type="term" value="F:NADP binding"/>
    <property type="evidence" value="ECO:0007669"/>
    <property type="project" value="InterPro"/>
</dbReference>
<feature type="binding site" evidence="7">
    <location>
        <position position="78"/>
    </location>
    <ligand>
        <name>NADP(+)</name>
        <dbReference type="ChEBI" id="CHEBI:58349"/>
    </ligand>
</feature>
<keyword evidence="6 7" id="KW-0057">Aromatic amino acid biosynthesis</keyword>
<dbReference type="Gene3D" id="3.40.50.10860">
    <property type="entry name" value="Leucine Dehydrogenase, chain A, domain 1"/>
    <property type="match status" value="1"/>
</dbReference>
<feature type="binding site" evidence="7">
    <location>
        <position position="232"/>
    </location>
    <ligand>
        <name>NADP(+)</name>
        <dbReference type="ChEBI" id="CHEBI:58349"/>
    </ligand>
</feature>
<dbReference type="CDD" id="cd01065">
    <property type="entry name" value="NAD_bind_Shikimate_DH"/>
    <property type="match status" value="1"/>
</dbReference>
<evidence type="ECO:0000256" key="6">
    <source>
        <dbReference type="ARBA" id="ARBA00023141"/>
    </source>
</evidence>
<evidence type="ECO:0000313" key="10">
    <source>
        <dbReference type="Proteomes" id="UP000237798"/>
    </source>
</evidence>
<organism evidence="9 10">
    <name type="scientific">Clostridium luticellarii</name>
    <dbReference type="NCBI Taxonomy" id="1691940"/>
    <lineage>
        <taxon>Bacteria</taxon>
        <taxon>Bacillati</taxon>
        <taxon>Bacillota</taxon>
        <taxon>Clostridia</taxon>
        <taxon>Eubacteriales</taxon>
        <taxon>Clostridiaceae</taxon>
        <taxon>Clostridium</taxon>
    </lineage>
</organism>
<dbReference type="EMBL" id="PVXP01000050">
    <property type="protein sequence ID" value="PRR82871.1"/>
    <property type="molecule type" value="Genomic_DNA"/>
</dbReference>
<dbReference type="PROSITE" id="PS00267">
    <property type="entry name" value="TACHYKININ"/>
    <property type="match status" value="1"/>
</dbReference>
<evidence type="ECO:0000256" key="2">
    <source>
        <dbReference type="ARBA" id="ARBA00012962"/>
    </source>
</evidence>
<feature type="binding site" evidence="7">
    <location>
        <begin position="15"/>
        <end position="17"/>
    </location>
    <ligand>
        <name>shikimate</name>
        <dbReference type="ChEBI" id="CHEBI:36208"/>
    </ligand>
</feature>
<dbReference type="InterPro" id="IPR013055">
    <property type="entry name" value="Tachy_Neuro_lke_CS"/>
</dbReference>
<feature type="binding site" evidence="7">
    <location>
        <position position="239"/>
    </location>
    <ligand>
        <name>shikimate</name>
        <dbReference type="ChEBI" id="CHEBI:36208"/>
    </ligand>
</feature>
<feature type="domain" description="Shikimate dehydrogenase substrate binding N-terminal" evidence="8">
    <location>
        <begin position="7"/>
        <end position="89"/>
    </location>
</feature>
<evidence type="ECO:0000256" key="4">
    <source>
        <dbReference type="ARBA" id="ARBA00022857"/>
    </source>
</evidence>
<dbReference type="InterPro" id="IPR036291">
    <property type="entry name" value="NAD(P)-bd_dom_sf"/>
</dbReference>
<keyword evidence="10" id="KW-1185">Reference proteome</keyword>
<dbReference type="SUPFAM" id="SSF51735">
    <property type="entry name" value="NAD(P)-binding Rossmann-fold domains"/>
    <property type="match status" value="1"/>
</dbReference>
<comment type="subunit">
    <text evidence="7">Homodimer.</text>
</comment>
<feature type="binding site" evidence="7">
    <location>
        <position position="102"/>
    </location>
    <ligand>
        <name>shikimate</name>
        <dbReference type="ChEBI" id="CHEBI:36208"/>
    </ligand>
</feature>
<dbReference type="RefSeq" id="WP_106010345.1">
    <property type="nucleotide sequence ID" value="NZ_JALCPJ010000011.1"/>
</dbReference>
<dbReference type="PANTHER" id="PTHR21089:SF1">
    <property type="entry name" value="BIFUNCTIONAL 3-DEHYDROQUINATE DEHYDRATASE_SHIKIMATE DEHYDROGENASE, CHLOROPLASTIC"/>
    <property type="match status" value="1"/>
</dbReference>
<evidence type="ECO:0000313" key="9">
    <source>
        <dbReference type="EMBL" id="PRR82871.1"/>
    </source>
</evidence>
<dbReference type="Proteomes" id="UP000237798">
    <property type="component" value="Unassembled WGS sequence"/>
</dbReference>
<dbReference type="GO" id="GO:0009423">
    <property type="term" value="P:chorismate biosynthetic process"/>
    <property type="evidence" value="ECO:0007669"/>
    <property type="project" value="UniProtKB-UniRule"/>
</dbReference>
<dbReference type="Gene3D" id="3.40.50.720">
    <property type="entry name" value="NAD(P)-binding Rossmann-like Domain"/>
    <property type="match status" value="1"/>
</dbReference>
<evidence type="ECO:0000256" key="7">
    <source>
        <dbReference type="HAMAP-Rule" id="MF_00222"/>
    </source>
</evidence>
<proteinExistence type="inferred from homology"/>
<comment type="caution">
    <text evidence="7">Lacks conserved residue(s) required for the propagation of feature annotation.</text>
</comment>
<evidence type="ECO:0000256" key="1">
    <source>
        <dbReference type="ARBA" id="ARBA00004871"/>
    </source>
</evidence>
<dbReference type="GO" id="GO:0009073">
    <property type="term" value="P:aromatic amino acid family biosynthetic process"/>
    <property type="evidence" value="ECO:0007669"/>
    <property type="project" value="UniProtKB-KW"/>
</dbReference>
<keyword evidence="3 7" id="KW-0028">Amino-acid biosynthesis</keyword>
<feature type="binding site" evidence="7">
    <location>
        <position position="211"/>
    </location>
    <ligand>
        <name>shikimate</name>
        <dbReference type="ChEBI" id="CHEBI:36208"/>
    </ligand>
</feature>
<comment type="pathway">
    <text evidence="1 7">Metabolic intermediate biosynthesis; chorismate biosynthesis; chorismate from D-erythrose 4-phosphate and phosphoenolpyruvate: step 4/7.</text>
</comment>
<dbReference type="GO" id="GO:0005829">
    <property type="term" value="C:cytosol"/>
    <property type="evidence" value="ECO:0007669"/>
    <property type="project" value="TreeGrafter"/>
</dbReference>
<feature type="binding site" evidence="7">
    <location>
        <position position="87"/>
    </location>
    <ligand>
        <name>shikimate</name>
        <dbReference type="ChEBI" id="CHEBI:36208"/>
    </ligand>
</feature>
<dbReference type="AlphaFoldDB" id="A0A2T0BG34"/>
<keyword evidence="4 7" id="KW-0521">NADP</keyword>